<gene>
    <name evidence="2" type="ORF">GWI33_009466</name>
</gene>
<evidence type="ECO:0000256" key="1">
    <source>
        <dbReference type="SAM" id="Phobius"/>
    </source>
</evidence>
<feature type="transmembrane region" description="Helical" evidence="1">
    <location>
        <begin position="42"/>
        <end position="60"/>
    </location>
</feature>
<dbReference type="AlphaFoldDB" id="A0A834MCZ1"/>
<comment type="caution">
    <text evidence="2">The sequence shown here is derived from an EMBL/GenBank/DDBJ whole genome shotgun (WGS) entry which is preliminary data.</text>
</comment>
<accession>A0A834MCZ1</accession>
<keyword evidence="1" id="KW-1133">Transmembrane helix</keyword>
<keyword evidence="3" id="KW-1185">Reference proteome</keyword>
<keyword evidence="1" id="KW-0812">Transmembrane</keyword>
<evidence type="ECO:0000313" key="3">
    <source>
        <dbReference type="Proteomes" id="UP000625711"/>
    </source>
</evidence>
<name>A0A834MCZ1_RHYFE</name>
<dbReference type="Proteomes" id="UP000625711">
    <property type="component" value="Unassembled WGS sequence"/>
</dbReference>
<keyword evidence="1" id="KW-0472">Membrane</keyword>
<reference evidence="2" key="1">
    <citation type="submission" date="2020-08" db="EMBL/GenBank/DDBJ databases">
        <title>Genome sequencing and assembly of the red palm weevil Rhynchophorus ferrugineus.</title>
        <authorList>
            <person name="Dias G.B."/>
            <person name="Bergman C.M."/>
            <person name="Manee M."/>
        </authorList>
    </citation>
    <scope>NUCLEOTIDE SEQUENCE</scope>
    <source>
        <strain evidence="2">AA-2017</strain>
        <tissue evidence="2">Whole larva</tissue>
    </source>
</reference>
<proteinExistence type="predicted"/>
<feature type="non-terminal residue" evidence="2">
    <location>
        <position position="1"/>
    </location>
</feature>
<dbReference type="EMBL" id="JAACXV010004261">
    <property type="protein sequence ID" value="KAF7277081.1"/>
    <property type="molecule type" value="Genomic_DNA"/>
</dbReference>
<sequence length="71" mass="7798">LGTLFYQSSIPKFAGGLGQLVGLCMVPLLISSSIYFSKLKLFIFLTSFLVIVLLEIGISFNMGQIYTDQVC</sequence>
<organism evidence="2 3">
    <name type="scientific">Rhynchophorus ferrugineus</name>
    <name type="common">Red palm weevil</name>
    <name type="synonym">Curculio ferrugineus</name>
    <dbReference type="NCBI Taxonomy" id="354439"/>
    <lineage>
        <taxon>Eukaryota</taxon>
        <taxon>Metazoa</taxon>
        <taxon>Ecdysozoa</taxon>
        <taxon>Arthropoda</taxon>
        <taxon>Hexapoda</taxon>
        <taxon>Insecta</taxon>
        <taxon>Pterygota</taxon>
        <taxon>Neoptera</taxon>
        <taxon>Endopterygota</taxon>
        <taxon>Coleoptera</taxon>
        <taxon>Polyphaga</taxon>
        <taxon>Cucujiformia</taxon>
        <taxon>Curculionidae</taxon>
        <taxon>Dryophthorinae</taxon>
        <taxon>Rhynchophorus</taxon>
    </lineage>
</organism>
<protein>
    <submittedName>
        <fullName evidence="2">Uncharacterized protein</fullName>
    </submittedName>
</protein>
<evidence type="ECO:0000313" key="2">
    <source>
        <dbReference type="EMBL" id="KAF7277081.1"/>
    </source>
</evidence>
<feature type="transmembrane region" description="Helical" evidence="1">
    <location>
        <begin position="13"/>
        <end position="30"/>
    </location>
</feature>